<reference evidence="1 2" key="1">
    <citation type="submission" date="2021-04" db="EMBL/GenBank/DDBJ databases">
        <title>The genome sequence of type strain Ideonella paludis KCTC 32238.</title>
        <authorList>
            <person name="Liu Y."/>
        </authorList>
    </citation>
    <scope>NUCLEOTIDE SEQUENCE [LARGE SCALE GENOMIC DNA]</scope>
    <source>
        <strain evidence="1 2">KCTC 32238</strain>
    </source>
</reference>
<comment type="caution">
    <text evidence="1">The sequence shown here is derived from an EMBL/GenBank/DDBJ whole genome shotgun (WGS) entry which is preliminary data.</text>
</comment>
<gene>
    <name evidence="1" type="ORF">KAK11_21315</name>
</gene>
<evidence type="ECO:0000313" key="1">
    <source>
        <dbReference type="EMBL" id="MBQ0937875.1"/>
    </source>
</evidence>
<dbReference type="Proteomes" id="UP000672097">
    <property type="component" value="Unassembled WGS sequence"/>
</dbReference>
<evidence type="ECO:0000313" key="2">
    <source>
        <dbReference type="Proteomes" id="UP000672097"/>
    </source>
</evidence>
<proteinExistence type="predicted"/>
<dbReference type="RefSeq" id="WP_210811605.1">
    <property type="nucleotide sequence ID" value="NZ_JAGQDG010000011.1"/>
</dbReference>
<keyword evidence="2" id="KW-1185">Reference proteome</keyword>
<organism evidence="1 2">
    <name type="scientific">Ideonella paludis</name>
    <dbReference type="NCBI Taxonomy" id="1233411"/>
    <lineage>
        <taxon>Bacteria</taxon>
        <taxon>Pseudomonadati</taxon>
        <taxon>Pseudomonadota</taxon>
        <taxon>Betaproteobacteria</taxon>
        <taxon>Burkholderiales</taxon>
        <taxon>Sphaerotilaceae</taxon>
        <taxon>Ideonella</taxon>
    </lineage>
</organism>
<name>A0ABS5E393_9BURK</name>
<accession>A0ABS5E393</accession>
<sequence length="444" mass="48244">MQLFCGILGPDTVGSSRRLRSLGIAGAVRRFNELSVPGLGGVWFGKQLMLALLGVRVSELQAVEGHAVAKMECANAIEALACWLAYRDTGWASDPRLRGRNKFPREHDLKQGPLYSRFRSRGFYVTQPMRMAAGSALVPLGFATSSNRRFNTLQSTAEGRAFLDAALGECRPSNRSMAEHLSQWVQGSPVNVTTGTVVRGLSPCLALPGDALGHLEGRLRAGGANETLEAKSRRRAALAWVDRLRRVPPVVPLTWLDRPPEIQDDRHWKDLEAGARLWLARDAALKLLDTVESRIAHASAERLTLADAVAVVGEQVEALRIAADAFLRMAHEDVDANDFCRACAAAEPVAVLRSLVQRDGRVVALFGNVLRPGAAFRRGTAPAAAGELDSEDTAGEAMEEVGAQVAREIGWPEGMSFRVQNLYLLKLELLGELHMRFAAQDGST</sequence>
<dbReference type="EMBL" id="JAGQDG010000011">
    <property type="protein sequence ID" value="MBQ0937875.1"/>
    <property type="molecule type" value="Genomic_DNA"/>
</dbReference>
<protein>
    <submittedName>
        <fullName evidence="1">Uncharacterized protein</fullName>
    </submittedName>
</protein>